<dbReference type="AlphaFoldDB" id="A0A238KGR2"/>
<dbReference type="Proteomes" id="UP000220836">
    <property type="component" value="Unassembled WGS sequence"/>
</dbReference>
<evidence type="ECO:0000313" key="2">
    <source>
        <dbReference type="Proteomes" id="UP000220836"/>
    </source>
</evidence>
<reference evidence="1 2" key="1">
    <citation type="submission" date="2017-05" db="EMBL/GenBank/DDBJ databases">
        <authorList>
            <person name="Song R."/>
            <person name="Chenine A.L."/>
            <person name="Ruprecht R.M."/>
        </authorList>
    </citation>
    <scope>NUCLEOTIDE SEQUENCE [LARGE SCALE GENOMIC DNA]</scope>
    <source>
        <strain evidence="1 2">CECT 8663</strain>
    </source>
</reference>
<name>A0A238KGR2_9RHOB</name>
<proteinExistence type="predicted"/>
<protein>
    <submittedName>
        <fullName evidence="1">Uncharacterized protein</fullName>
    </submittedName>
</protein>
<accession>A0A238KGR2</accession>
<keyword evidence="2" id="KW-1185">Reference proteome</keyword>
<evidence type="ECO:0000313" key="1">
    <source>
        <dbReference type="EMBL" id="SMX42003.1"/>
    </source>
</evidence>
<organism evidence="1 2">
    <name type="scientific">Pelagimonas varians</name>
    <dbReference type="NCBI Taxonomy" id="696760"/>
    <lineage>
        <taxon>Bacteria</taxon>
        <taxon>Pseudomonadati</taxon>
        <taxon>Pseudomonadota</taxon>
        <taxon>Alphaproteobacteria</taxon>
        <taxon>Rhodobacterales</taxon>
        <taxon>Roseobacteraceae</taxon>
        <taxon>Pelagimonas</taxon>
    </lineage>
</organism>
<sequence>MIDLISGEDLAKRLRFDGTTSAFRKFCHDTGIRSVPGRKDCYDPVAVRKRLDLVQGLVRVDAGGNDGLIEQSRARRSA</sequence>
<dbReference type="EMBL" id="FXYH01000007">
    <property type="protein sequence ID" value="SMX42003.1"/>
    <property type="molecule type" value="Genomic_DNA"/>
</dbReference>
<gene>
    <name evidence="1" type="ORF">PEV8663_02396</name>
</gene>